<dbReference type="SUPFAM" id="SSF82689">
    <property type="entry name" value="Mechanosensitive channel protein MscS (YggB), C-terminal domain"/>
    <property type="match status" value="1"/>
</dbReference>
<evidence type="ECO:0000256" key="2">
    <source>
        <dbReference type="ARBA" id="ARBA00008017"/>
    </source>
</evidence>
<dbReference type="Pfam" id="PF21082">
    <property type="entry name" value="MS_channel_3rd"/>
    <property type="match status" value="1"/>
</dbReference>
<dbReference type="GO" id="GO:0008381">
    <property type="term" value="F:mechanosensitive monoatomic ion channel activity"/>
    <property type="evidence" value="ECO:0007669"/>
    <property type="project" value="InterPro"/>
</dbReference>
<comment type="subcellular location">
    <subcellularLocation>
        <location evidence="1">Cell membrane</location>
        <topology evidence="1">Multi-pass membrane protein</topology>
    </subcellularLocation>
</comment>
<comment type="caution">
    <text evidence="10">The sequence shown here is derived from an EMBL/GenBank/DDBJ whole genome shotgun (WGS) entry which is preliminary data.</text>
</comment>
<feature type="non-terminal residue" evidence="10">
    <location>
        <position position="1"/>
    </location>
</feature>
<name>X0ZWV6_9ZZZZ</name>
<feature type="domain" description="Mechanosensitive ion channel MscS C-terminal" evidence="9">
    <location>
        <begin position="119"/>
        <end position="188"/>
    </location>
</feature>
<comment type="similarity">
    <text evidence="2">Belongs to the MscS (TC 1.A.23) family.</text>
</comment>
<evidence type="ECO:0000256" key="4">
    <source>
        <dbReference type="ARBA" id="ARBA00022692"/>
    </source>
</evidence>
<evidence type="ECO:0008006" key="11">
    <source>
        <dbReference type="Google" id="ProtNLM"/>
    </source>
</evidence>
<dbReference type="Gene3D" id="2.30.30.60">
    <property type="match status" value="1"/>
</dbReference>
<dbReference type="GO" id="GO:0005886">
    <property type="term" value="C:plasma membrane"/>
    <property type="evidence" value="ECO:0007669"/>
    <property type="project" value="UniProtKB-SubCell"/>
</dbReference>
<dbReference type="InterPro" id="IPR045275">
    <property type="entry name" value="MscS_archaea/bacteria_type"/>
</dbReference>
<evidence type="ECO:0000256" key="6">
    <source>
        <dbReference type="ARBA" id="ARBA00023136"/>
    </source>
</evidence>
<evidence type="ECO:0000313" key="10">
    <source>
        <dbReference type="EMBL" id="GAG62397.1"/>
    </source>
</evidence>
<organism evidence="10">
    <name type="scientific">marine sediment metagenome</name>
    <dbReference type="NCBI Taxonomy" id="412755"/>
    <lineage>
        <taxon>unclassified sequences</taxon>
        <taxon>metagenomes</taxon>
        <taxon>ecological metagenomes</taxon>
    </lineage>
</organism>
<dbReference type="AlphaFoldDB" id="X0ZWV6"/>
<dbReference type="Pfam" id="PF00924">
    <property type="entry name" value="MS_channel_2nd"/>
    <property type="match status" value="1"/>
</dbReference>
<sequence>SHILLLILGIAVFLAYFGVSILGITAALGLTGFALSLSLKDTISNIISGIVLMIDQPFKIGDRIEIPVLDEWGDVVTIGIRSTSVVTRDNVLVVVPNSSVVDSNVTNYSRPDPSYRLQTDIGIGAEMDIPKVLQILKDAVREVNGVMKDKPVDVLFIAFGDSSNTFRVRWWVKSYTQKRSVSHRVNTEVC</sequence>
<dbReference type="PANTHER" id="PTHR30221">
    <property type="entry name" value="SMALL-CONDUCTANCE MECHANOSENSITIVE CHANNEL"/>
    <property type="match status" value="1"/>
</dbReference>
<feature type="domain" description="Mechanosensitive ion channel MscS" evidence="8">
    <location>
        <begin position="41"/>
        <end position="110"/>
    </location>
</feature>
<dbReference type="InterPro" id="IPR006685">
    <property type="entry name" value="MscS_channel_2nd"/>
</dbReference>
<keyword evidence="6 7" id="KW-0472">Membrane</keyword>
<evidence type="ECO:0000256" key="5">
    <source>
        <dbReference type="ARBA" id="ARBA00022989"/>
    </source>
</evidence>
<dbReference type="PANTHER" id="PTHR30221:SF1">
    <property type="entry name" value="SMALL-CONDUCTANCE MECHANOSENSITIVE CHANNEL"/>
    <property type="match status" value="1"/>
</dbReference>
<dbReference type="InterPro" id="IPR049278">
    <property type="entry name" value="MS_channel_C"/>
</dbReference>
<dbReference type="InterPro" id="IPR011066">
    <property type="entry name" value="MscS_channel_C_sf"/>
</dbReference>
<evidence type="ECO:0000259" key="9">
    <source>
        <dbReference type="Pfam" id="PF21082"/>
    </source>
</evidence>
<dbReference type="SUPFAM" id="SSF50182">
    <property type="entry name" value="Sm-like ribonucleoproteins"/>
    <property type="match status" value="1"/>
</dbReference>
<evidence type="ECO:0000259" key="8">
    <source>
        <dbReference type="Pfam" id="PF00924"/>
    </source>
</evidence>
<keyword evidence="4 7" id="KW-0812">Transmembrane</keyword>
<dbReference type="EMBL" id="BART01009070">
    <property type="protein sequence ID" value="GAG62397.1"/>
    <property type="molecule type" value="Genomic_DNA"/>
</dbReference>
<keyword evidence="3" id="KW-1003">Cell membrane</keyword>
<dbReference type="Gene3D" id="1.10.287.1260">
    <property type="match status" value="1"/>
</dbReference>
<evidence type="ECO:0000256" key="1">
    <source>
        <dbReference type="ARBA" id="ARBA00004651"/>
    </source>
</evidence>
<reference evidence="10" key="1">
    <citation type="journal article" date="2014" name="Front. Microbiol.">
        <title>High frequency of phylogenetically diverse reductive dehalogenase-homologous genes in deep subseafloor sedimentary metagenomes.</title>
        <authorList>
            <person name="Kawai M."/>
            <person name="Futagami T."/>
            <person name="Toyoda A."/>
            <person name="Takaki Y."/>
            <person name="Nishi S."/>
            <person name="Hori S."/>
            <person name="Arai W."/>
            <person name="Tsubouchi T."/>
            <person name="Morono Y."/>
            <person name="Uchiyama I."/>
            <person name="Ito T."/>
            <person name="Fujiyama A."/>
            <person name="Inagaki F."/>
            <person name="Takami H."/>
        </authorList>
    </citation>
    <scope>NUCLEOTIDE SEQUENCE</scope>
    <source>
        <strain evidence="10">Expedition CK06-06</strain>
    </source>
</reference>
<proteinExistence type="inferred from homology"/>
<dbReference type="InterPro" id="IPR023408">
    <property type="entry name" value="MscS_beta-dom_sf"/>
</dbReference>
<gene>
    <name evidence="10" type="ORF">S01H4_20216</name>
</gene>
<dbReference type="Gene3D" id="3.30.70.100">
    <property type="match status" value="1"/>
</dbReference>
<protein>
    <recommendedName>
        <fullName evidence="11">Mechanosensitive ion channel</fullName>
    </recommendedName>
</protein>
<dbReference type="InterPro" id="IPR010920">
    <property type="entry name" value="LSM_dom_sf"/>
</dbReference>
<keyword evidence="5 7" id="KW-1133">Transmembrane helix</keyword>
<feature type="transmembrane region" description="Helical" evidence="7">
    <location>
        <begin position="6"/>
        <end position="30"/>
    </location>
</feature>
<evidence type="ECO:0000256" key="3">
    <source>
        <dbReference type="ARBA" id="ARBA00022475"/>
    </source>
</evidence>
<evidence type="ECO:0000256" key="7">
    <source>
        <dbReference type="SAM" id="Phobius"/>
    </source>
</evidence>
<accession>X0ZWV6</accession>